<dbReference type="AlphaFoldDB" id="A0A3M8D3J5"/>
<accession>A0A3M8D3J5</accession>
<protein>
    <recommendedName>
        <fullName evidence="1">C4-type zinc ribbon domain-containing protein</fullName>
    </recommendedName>
</protein>
<dbReference type="InterPro" id="IPR003743">
    <property type="entry name" value="Zf-RING_7"/>
</dbReference>
<reference evidence="2 3" key="1">
    <citation type="submission" date="2018-10" db="EMBL/GenBank/DDBJ databases">
        <title>Phylogenomics of Brevibacillus.</title>
        <authorList>
            <person name="Dunlap C."/>
        </authorList>
    </citation>
    <scope>NUCLEOTIDE SEQUENCE [LARGE SCALE GENOMIC DNA]</scope>
    <source>
        <strain evidence="2 3">JCM 15716</strain>
    </source>
</reference>
<evidence type="ECO:0000313" key="2">
    <source>
        <dbReference type="EMBL" id="RNB82269.1"/>
    </source>
</evidence>
<evidence type="ECO:0000313" key="3">
    <source>
        <dbReference type="Proteomes" id="UP000271031"/>
    </source>
</evidence>
<feature type="domain" description="C4-type zinc ribbon" evidence="1">
    <location>
        <begin position="132"/>
        <end position="164"/>
    </location>
</feature>
<dbReference type="RefSeq" id="WP_122920347.1">
    <property type="nucleotide sequence ID" value="NZ_RHHQ01000020.1"/>
</dbReference>
<dbReference type="Gene3D" id="1.10.287.1490">
    <property type="match status" value="1"/>
</dbReference>
<comment type="caution">
    <text evidence="2">The sequence shown here is derived from an EMBL/GenBank/DDBJ whole genome shotgun (WGS) entry which is preliminary data.</text>
</comment>
<dbReference type="Pfam" id="PF02591">
    <property type="entry name" value="Zn_ribbon_9"/>
    <property type="match status" value="1"/>
</dbReference>
<evidence type="ECO:0000259" key="1">
    <source>
        <dbReference type="Pfam" id="PF02591"/>
    </source>
</evidence>
<organism evidence="2 3">
    <name type="scientific">Brevibacillus fluminis</name>
    <dbReference type="NCBI Taxonomy" id="511487"/>
    <lineage>
        <taxon>Bacteria</taxon>
        <taxon>Bacillati</taxon>
        <taxon>Bacillota</taxon>
        <taxon>Bacilli</taxon>
        <taxon>Bacillales</taxon>
        <taxon>Paenibacillaceae</taxon>
        <taxon>Brevibacillus</taxon>
    </lineage>
</organism>
<proteinExistence type="predicted"/>
<dbReference type="Proteomes" id="UP000271031">
    <property type="component" value="Unassembled WGS sequence"/>
</dbReference>
<keyword evidence="3" id="KW-1185">Reference proteome</keyword>
<gene>
    <name evidence="2" type="ORF">EDM56_23365</name>
</gene>
<dbReference type="EMBL" id="RHHQ01000020">
    <property type="protein sequence ID" value="RNB82269.1"/>
    <property type="molecule type" value="Genomic_DNA"/>
</dbReference>
<sequence length="165" mass="18719">MASVKQLLEWHVKQESLVAARAAHAQLEKMQGELAQSVALCEQKAAALVNPTTPDEEIAQLLAEQELWLARKALAQFDDEQEAQLLKLLQRMQELDFELAILGQSLPEEWAAEYYRLAKLKQNPIVEVKGEACTGCFRELSLHNRNEWRRGKGLVHCDECGRILV</sequence>
<name>A0A3M8D3J5_9BACL</name>
<dbReference type="OrthoDB" id="9795058at2"/>